<dbReference type="PROSITE" id="PS00648">
    <property type="entry name" value="RIBONUCLEASE_P"/>
    <property type="match status" value="1"/>
</dbReference>
<dbReference type="AlphaFoldDB" id="A0A429Z4I6"/>
<evidence type="ECO:0000313" key="9">
    <source>
        <dbReference type="EMBL" id="RST88597.1"/>
    </source>
</evidence>
<dbReference type="InterPro" id="IPR014721">
    <property type="entry name" value="Ribsml_uS5_D2-typ_fold_subgr"/>
</dbReference>
<comment type="caution">
    <text evidence="9">The sequence shown here is derived from an EMBL/GenBank/DDBJ whole genome shotgun (WGS) entry which is preliminary data.</text>
</comment>
<evidence type="ECO:0000256" key="6">
    <source>
        <dbReference type="ARBA" id="ARBA00022884"/>
    </source>
</evidence>
<dbReference type="FunFam" id="3.30.230.10:FF:000021">
    <property type="entry name" value="Ribonuclease P protein component"/>
    <property type="match status" value="1"/>
</dbReference>
<keyword evidence="6 7" id="KW-0694">RNA-binding</keyword>
<keyword evidence="10" id="KW-1185">Reference proteome</keyword>
<dbReference type="SUPFAM" id="SSF54211">
    <property type="entry name" value="Ribosomal protein S5 domain 2-like"/>
    <property type="match status" value="1"/>
</dbReference>
<comment type="similarity">
    <text evidence="7">Belongs to the RnpA family.</text>
</comment>
<evidence type="ECO:0000313" key="10">
    <source>
        <dbReference type="Proteomes" id="UP000277864"/>
    </source>
</evidence>
<name>A0A429Z4I6_9ENTE</name>
<sequence>MKKSYRIKKEKEFKQIIQKRQSFANRHLIVYVRLNEESDHFRVGLSVGKKIGNAVTRNRVKRQIRQSVFELQEDIVLPYDLVIIARPNIVQLSTLEVKENLRHVLQIANVIGKRGKESEEKTVDV</sequence>
<dbReference type="EC" id="3.1.26.5" evidence="7 8"/>
<dbReference type="InterPro" id="IPR020539">
    <property type="entry name" value="RNase_P_CS"/>
</dbReference>
<dbReference type="GO" id="GO:0030677">
    <property type="term" value="C:ribonuclease P complex"/>
    <property type="evidence" value="ECO:0007669"/>
    <property type="project" value="TreeGrafter"/>
</dbReference>
<evidence type="ECO:0000256" key="7">
    <source>
        <dbReference type="HAMAP-Rule" id="MF_00227"/>
    </source>
</evidence>
<organism evidence="9 10">
    <name type="scientific">Vagococcus humatus</name>
    <dbReference type="NCBI Taxonomy" id="1889241"/>
    <lineage>
        <taxon>Bacteria</taxon>
        <taxon>Bacillati</taxon>
        <taxon>Bacillota</taxon>
        <taxon>Bacilli</taxon>
        <taxon>Lactobacillales</taxon>
        <taxon>Enterococcaceae</taxon>
        <taxon>Vagococcus</taxon>
    </lineage>
</organism>
<reference evidence="9 10" key="1">
    <citation type="submission" date="2018-03" db="EMBL/GenBank/DDBJ databases">
        <authorList>
            <person name="Gulvik C.A."/>
        </authorList>
    </citation>
    <scope>NUCLEOTIDE SEQUENCE [LARGE SCALE GENOMIC DNA]</scope>
    <source>
        <strain evidence="9 10">JCM 31581</strain>
    </source>
</reference>
<dbReference type="NCBIfam" id="TIGR00188">
    <property type="entry name" value="rnpA"/>
    <property type="match status" value="1"/>
</dbReference>
<comment type="catalytic activity">
    <reaction evidence="7">
        <text>Endonucleolytic cleavage of RNA, removing 5'-extranucleotides from tRNA precursor.</text>
        <dbReference type="EC" id="3.1.26.5"/>
    </reaction>
</comment>
<dbReference type="GO" id="GO:0004526">
    <property type="term" value="F:ribonuclease P activity"/>
    <property type="evidence" value="ECO:0007669"/>
    <property type="project" value="UniProtKB-UniRule"/>
</dbReference>
<dbReference type="PANTHER" id="PTHR33992:SF1">
    <property type="entry name" value="RIBONUCLEASE P PROTEIN COMPONENT"/>
    <property type="match status" value="1"/>
</dbReference>
<protein>
    <recommendedName>
        <fullName evidence="7 8">Ribonuclease P protein component</fullName>
        <shortName evidence="7">RNase P protein</shortName>
        <shortName evidence="7">RNaseP protein</shortName>
        <ecNumber evidence="7 8">3.1.26.5</ecNumber>
    </recommendedName>
    <alternativeName>
        <fullName evidence="7">Protein C5</fullName>
    </alternativeName>
</protein>
<dbReference type="RefSeq" id="WP_125943903.1">
    <property type="nucleotide sequence ID" value="NZ_PXZH01000007.1"/>
</dbReference>
<keyword evidence="4 7" id="KW-0255">Endonuclease</keyword>
<evidence type="ECO:0000256" key="1">
    <source>
        <dbReference type="ARBA" id="ARBA00002663"/>
    </source>
</evidence>
<keyword evidence="2 7" id="KW-0819">tRNA processing</keyword>
<accession>A0A429Z4I6</accession>
<keyword evidence="3 7" id="KW-0540">Nuclease</keyword>
<dbReference type="Proteomes" id="UP000277864">
    <property type="component" value="Unassembled WGS sequence"/>
</dbReference>
<dbReference type="PANTHER" id="PTHR33992">
    <property type="entry name" value="RIBONUCLEASE P PROTEIN COMPONENT"/>
    <property type="match status" value="1"/>
</dbReference>
<dbReference type="Pfam" id="PF00825">
    <property type="entry name" value="Ribonuclease_P"/>
    <property type="match status" value="1"/>
</dbReference>
<evidence type="ECO:0000256" key="4">
    <source>
        <dbReference type="ARBA" id="ARBA00022759"/>
    </source>
</evidence>
<dbReference type="HAMAP" id="MF_00227">
    <property type="entry name" value="RNase_P"/>
    <property type="match status" value="1"/>
</dbReference>
<gene>
    <name evidence="7" type="primary">rnpA</name>
    <name evidence="9" type="ORF">C7P63_09415</name>
</gene>
<proteinExistence type="inferred from homology"/>
<dbReference type="InterPro" id="IPR000100">
    <property type="entry name" value="RNase_P"/>
</dbReference>
<dbReference type="InterPro" id="IPR020568">
    <property type="entry name" value="Ribosomal_Su5_D2-typ_SF"/>
</dbReference>
<dbReference type="OrthoDB" id="9810867at2"/>
<evidence type="ECO:0000256" key="2">
    <source>
        <dbReference type="ARBA" id="ARBA00022694"/>
    </source>
</evidence>
<dbReference type="GO" id="GO:0001682">
    <property type="term" value="P:tRNA 5'-leader removal"/>
    <property type="evidence" value="ECO:0007669"/>
    <property type="project" value="UniProtKB-UniRule"/>
</dbReference>
<dbReference type="Gene3D" id="3.30.230.10">
    <property type="match status" value="1"/>
</dbReference>
<dbReference type="GO" id="GO:0000049">
    <property type="term" value="F:tRNA binding"/>
    <property type="evidence" value="ECO:0007669"/>
    <property type="project" value="UniProtKB-UniRule"/>
</dbReference>
<evidence type="ECO:0000256" key="3">
    <source>
        <dbReference type="ARBA" id="ARBA00022722"/>
    </source>
</evidence>
<evidence type="ECO:0000256" key="8">
    <source>
        <dbReference type="NCBIfam" id="TIGR00188"/>
    </source>
</evidence>
<dbReference type="GO" id="GO:0042781">
    <property type="term" value="F:3'-tRNA processing endoribonuclease activity"/>
    <property type="evidence" value="ECO:0007669"/>
    <property type="project" value="TreeGrafter"/>
</dbReference>
<evidence type="ECO:0000256" key="5">
    <source>
        <dbReference type="ARBA" id="ARBA00022801"/>
    </source>
</evidence>
<comment type="subunit">
    <text evidence="7">Consists of a catalytic RNA component (M1 or rnpB) and a protein subunit.</text>
</comment>
<keyword evidence="5 7" id="KW-0378">Hydrolase</keyword>
<dbReference type="EMBL" id="PXZH01000007">
    <property type="protein sequence ID" value="RST88597.1"/>
    <property type="molecule type" value="Genomic_DNA"/>
</dbReference>
<comment type="function">
    <text evidence="1 7">RNaseP catalyzes the removal of the 5'-leader sequence from pre-tRNA to produce the mature 5'-terminus. It can also cleave other RNA substrates such as 4.5S RNA. The protein component plays an auxiliary but essential role in vivo by binding to the 5'-leader sequence and broadening the substrate specificity of the ribozyme.</text>
</comment>